<name>A0AB74N891_LISMN</name>
<protein>
    <recommendedName>
        <fullName evidence="3">DUF2187 domain-containing protein</fullName>
    </recommendedName>
</protein>
<evidence type="ECO:0008006" key="3">
    <source>
        <dbReference type="Google" id="ProtNLM"/>
    </source>
</evidence>
<reference evidence="1 2" key="1">
    <citation type="submission" date="2019-08" db="EMBL/GenBank/DDBJ databases">
        <title>Soil Listeria distribution.</title>
        <authorList>
            <person name="Liao J."/>
        </authorList>
    </citation>
    <scope>NUCLEOTIDE SEQUENCE [LARGE SCALE GENOMIC DNA]</scope>
    <source>
        <strain evidence="1 2">IN-RH-2-BL1</strain>
    </source>
</reference>
<gene>
    <name evidence="1" type="ORF">FZW98_14610</name>
</gene>
<organism evidence="1 2">
    <name type="scientific">Listeria monocytogenes</name>
    <dbReference type="NCBI Taxonomy" id="1639"/>
    <lineage>
        <taxon>Bacteria</taxon>
        <taxon>Bacillati</taxon>
        <taxon>Bacillota</taxon>
        <taxon>Bacilli</taxon>
        <taxon>Bacillales</taxon>
        <taxon>Listeriaceae</taxon>
        <taxon>Listeria</taxon>
    </lineage>
</organism>
<comment type="caution">
    <text evidence="1">The sequence shown here is derived from an EMBL/GenBank/DDBJ whole genome shotgun (WGS) entry which is preliminary data.</text>
</comment>
<dbReference type="EMBL" id="VTIK01000010">
    <property type="protein sequence ID" value="TYU49467.1"/>
    <property type="molecule type" value="Genomic_DNA"/>
</dbReference>
<dbReference type="AlphaFoldDB" id="A0AB74N891"/>
<proteinExistence type="predicted"/>
<dbReference type="RefSeq" id="WP_143471812.1">
    <property type="nucleotide sequence ID" value="NZ_LSPN01000035.1"/>
</dbReference>
<evidence type="ECO:0000313" key="2">
    <source>
        <dbReference type="Proteomes" id="UP000322220"/>
    </source>
</evidence>
<evidence type="ECO:0000313" key="1">
    <source>
        <dbReference type="EMBL" id="TYU49467.1"/>
    </source>
</evidence>
<dbReference type="Proteomes" id="UP000322220">
    <property type="component" value="Unassembled WGS sequence"/>
</dbReference>
<accession>A0AB74N891</accession>
<sequence>MARIEKITDLDMKRIDMVLNDNTNYVVDQELCIGEDLLIGYFEAVIFKVIKVNESHVVLTYTGTTWV</sequence>